<evidence type="ECO:0000313" key="4">
    <source>
        <dbReference type="EMBL" id="EEB14369.1"/>
    </source>
</evidence>
<evidence type="ECO:0000313" key="5">
    <source>
        <dbReference type="EnsemblMetazoa" id="PHUM294490-PA"/>
    </source>
</evidence>
<keyword evidence="3" id="KW-0472">Membrane</keyword>
<feature type="region of interest" description="Disordered" evidence="2">
    <location>
        <begin position="1"/>
        <end position="21"/>
    </location>
</feature>
<feature type="compositionally biased region" description="Basic and acidic residues" evidence="2">
    <location>
        <begin position="1479"/>
        <end position="1498"/>
    </location>
</feature>
<feature type="region of interest" description="Disordered" evidence="2">
    <location>
        <begin position="1045"/>
        <end position="1065"/>
    </location>
</feature>
<dbReference type="eggNOG" id="ENOG502RZ6U">
    <property type="taxonomic scope" value="Eukaryota"/>
</dbReference>
<reference evidence="4" key="1">
    <citation type="submission" date="2007-04" db="EMBL/GenBank/DDBJ databases">
        <title>Annotation of Pediculus humanus corporis strain USDA.</title>
        <authorList>
            <person name="Kirkness E."/>
            <person name="Hannick L."/>
            <person name="Hass B."/>
            <person name="Bruggner R."/>
            <person name="Lawson D."/>
            <person name="Bidwell S."/>
            <person name="Joardar V."/>
            <person name="Caler E."/>
            <person name="Walenz B."/>
            <person name="Inman J."/>
            <person name="Schobel S."/>
            <person name="Galinsky K."/>
            <person name="Amedeo P."/>
            <person name="Strausberg R."/>
        </authorList>
    </citation>
    <scope>NUCLEOTIDE SEQUENCE</scope>
    <source>
        <strain evidence="4">USDA</strain>
    </source>
</reference>
<dbReference type="OrthoDB" id="7989901at2759"/>
<feature type="transmembrane region" description="Helical" evidence="3">
    <location>
        <begin position="1805"/>
        <end position="1823"/>
    </location>
</feature>
<feature type="region of interest" description="Disordered" evidence="2">
    <location>
        <begin position="741"/>
        <end position="766"/>
    </location>
</feature>
<feature type="region of interest" description="Disordered" evidence="2">
    <location>
        <begin position="81"/>
        <end position="100"/>
    </location>
</feature>
<feature type="region of interest" description="Disordered" evidence="2">
    <location>
        <begin position="1372"/>
        <end position="1391"/>
    </location>
</feature>
<dbReference type="GeneID" id="8229740"/>
<dbReference type="EnsemblMetazoa" id="PHUM294490-RA">
    <property type="protein sequence ID" value="PHUM294490-PA"/>
    <property type="gene ID" value="PHUM294490"/>
</dbReference>
<feature type="compositionally biased region" description="Polar residues" evidence="2">
    <location>
        <begin position="171"/>
        <end position="189"/>
    </location>
</feature>
<feature type="compositionally biased region" description="Polar residues" evidence="2">
    <location>
        <begin position="1245"/>
        <end position="1279"/>
    </location>
</feature>
<feature type="compositionally biased region" description="Basic and acidic residues" evidence="2">
    <location>
        <begin position="248"/>
        <end position="268"/>
    </location>
</feature>
<feature type="region of interest" description="Disordered" evidence="2">
    <location>
        <begin position="1478"/>
        <end position="1498"/>
    </location>
</feature>
<keyword evidence="6" id="KW-1185">Reference proteome</keyword>
<dbReference type="CTD" id="8229740"/>
<feature type="region of interest" description="Disordered" evidence="2">
    <location>
        <begin position="211"/>
        <end position="287"/>
    </location>
</feature>
<organism>
    <name type="scientific">Pediculus humanus subsp. corporis</name>
    <name type="common">Body louse</name>
    <dbReference type="NCBI Taxonomy" id="121224"/>
    <lineage>
        <taxon>Eukaryota</taxon>
        <taxon>Metazoa</taxon>
        <taxon>Ecdysozoa</taxon>
        <taxon>Arthropoda</taxon>
        <taxon>Hexapoda</taxon>
        <taxon>Insecta</taxon>
        <taxon>Pterygota</taxon>
        <taxon>Neoptera</taxon>
        <taxon>Paraneoptera</taxon>
        <taxon>Psocodea</taxon>
        <taxon>Troctomorpha</taxon>
        <taxon>Phthiraptera</taxon>
        <taxon>Anoplura</taxon>
        <taxon>Pediculidae</taxon>
        <taxon>Pediculus</taxon>
    </lineage>
</organism>
<feature type="region of interest" description="Disordered" evidence="2">
    <location>
        <begin position="985"/>
        <end position="1016"/>
    </location>
</feature>
<evidence type="ECO:0000256" key="2">
    <source>
        <dbReference type="SAM" id="MobiDB-lite"/>
    </source>
</evidence>
<dbReference type="KEGG" id="phu:Phum_PHUM294490"/>
<protein>
    <submittedName>
        <fullName evidence="4 5">Uncharacterized protein</fullName>
    </submittedName>
</protein>
<feature type="compositionally biased region" description="Basic residues" evidence="2">
    <location>
        <begin position="133"/>
        <end position="147"/>
    </location>
</feature>
<feature type="compositionally biased region" description="Low complexity" evidence="2">
    <location>
        <begin position="1045"/>
        <end position="1054"/>
    </location>
</feature>
<feature type="compositionally biased region" description="Polar residues" evidence="2">
    <location>
        <begin position="741"/>
        <end position="755"/>
    </location>
</feature>
<feature type="region of interest" description="Disordered" evidence="2">
    <location>
        <begin position="787"/>
        <end position="819"/>
    </location>
</feature>
<evidence type="ECO:0000256" key="3">
    <source>
        <dbReference type="SAM" id="Phobius"/>
    </source>
</evidence>
<dbReference type="VEuPathDB" id="VectorBase:PHUM294490"/>
<sequence>MKTVSSTPRPKPGLQSSEGSISQYLNNYHKDLLKRKNQLMRNEMVNHIDQNEVNRNYINNNNNNKSREQFDAINHDVIKTQNVIDARKEQNEDDKDKKKEKKWTLGGFFRRKTKKDSDESSEESGHEGIKGFLSRRKSKRDKRKLKTRSTANRYDVIIPQVKESGVANGGFTENGNDYSRKNSTPSDENANLGIPIVNGTCNQVRFIHRHPAVSNSENSKPNKDLLNVPKHSRQDSNLSRSSGGSESLEGRKNRKEMMARAEAKRDLICDESSSEEEGSHHSNSSLNRMNYDYMGYRRSRRLEKSKRLSKDENNFINIRGNDLRVIKSDFEGSRSFPSNYRYAGRSSYRDPSDYEEGKLNLINYSAGSSPSRSPRNRKRQLRQYLSYVQSSYPTSTFPPGVYNVYQTRNVSGNGTVETNYPMKTFSQRNQNTYDALKGDQPLNHDYFSKLPRSMSVTENLANQRTKLNSEECLLTTNENNLKKSFSSDHGINRPLYYEGKVMEHVPLPIMPKPCVKNDYVDDRLKCMNLKNKNFQTSIRINKTYNEQINERSPCFETCKYEVAENRTDSTPSYSSQSGSFPLQPTHVVRRSASGNSFCNPFENFNDLNPNRSNSYQHIPTFYNQRTQNFSRYKPNSVSPNAEMYSASADSNESKVLFNSQSDNGVPKSPVVNGADAKPTIYSSNFLKFMARKPNFQGNKIDESSYKQQPNPNSSILRYYADQNPRSRNPIHITCHPAINSENSYLPESGATNATENLPPESPTVSASEFWKQRDREMILKNNSQLHNNAENSLGNAHSLKPPINSNAIKTNGSRSNSPRSVDIVIKTLEKPITKPEKVNDVTIDLERNAGGFRENTPVNNTKPKMHREEYSVEKMSKIPPEPPVRQLSKEDVLKRLQKCQKLKEEEENNKTTITAQNGNLDDALNELEVIYNSLKLKDEDLADRAERRDFPAFRTCDKAKEYDPVVTMNRIQSFKSETDYIHNNKPISRSFSENAPGLKSKAVSQRRSGIPDKMCDDMAFRRLNTKDRQDSKKFPLPSYLRSSSGLSPVLGVSPNSRKESPVNEPDVTYDDVVFRNIRHANSTLKIQDPQPPFGIPIGVIAPAANSDYLHATPKNRFRPTFTSSKTPDVVKDDLAFRNLRKDSKASSDLNLGKTGNDNFLKKRAVRSLSANIYNIMHKENLSYADDEVDGVGGDLISKTSEKTQSLTDLTNKSCLEKRLKELKEGKNTKRAEFFEVSQKPDKINKSLSWTKASQNPNEAYSEAPSSRRSKNSLAGANDNNNKRNEPGKTDSNGCIEDTVKITEKKFRSPVVELSKYPAAIPASSLQGNPFKENVGDYSVDEEQLENLLTALAKEAKSASQDLEKQLDDLKKMKRENSIDDNNDGCVPRTKENQMSEIVIDVNKNKNSFNNGSKTKRRRNLSLSNANEPKEETRKTNSLERRRSKRQSQYSTKNNNNDDDDDDDLLNLISNKLHLTKWKSSADDSYREKEHKSGNTRREDFNEIPIEPSVKVLGIDNEKNIISSRKAAKMENVVPSPESNSFSTNDEKQTGFDKVTTTTTTTDLSEILHSVEVEQHLNEELSESEKKSINGSDACFQQVYEYNCKLIKSNEKEEKVDDDNSNNNKLEEETSSVKKSFCINGGNNINVTNVKKTIEEPASDVEREFEKIHDEVNNLSTKKAKEKMSRTSEETLAATKSTNSRYSAYSFSKDQKKMDITDDDNINVVNNNRRKSFNNDCSGSSSSSGSSNDRERRIVTTTTRRHERCCQSSSKGEEGEVKKMTNLSSNVWLACSYALAFAFHLQDWDVTTALGIVIAVMSIIAFLVL</sequence>
<reference evidence="4" key="2">
    <citation type="submission" date="2007-04" db="EMBL/GenBank/DDBJ databases">
        <title>The genome of the human body louse.</title>
        <authorList>
            <consortium name="The Human Body Louse Genome Consortium"/>
            <person name="Kirkness E."/>
            <person name="Walenz B."/>
            <person name="Hass B."/>
            <person name="Bruggner R."/>
            <person name="Strausberg R."/>
        </authorList>
    </citation>
    <scope>NUCLEOTIDE SEQUENCE</scope>
    <source>
        <strain evidence="4">USDA</strain>
    </source>
</reference>
<dbReference type="HOGENOM" id="CLU_237539_0_0_1"/>
<keyword evidence="1" id="KW-0175">Coiled coil</keyword>
<feature type="region of interest" description="Disordered" evidence="2">
    <location>
        <begin position="112"/>
        <end position="148"/>
    </location>
</feature>
<evidence type="ECO:0000256" key="1">
    <source>
        <dbReference type="SAM" id="Coils"/>
    </source>
</evidence>
<feature type="compositionally biased region" description="Basic and acidic residues" evidence="2">
    <location>
        <begin position="115"/>
        <end position="129"/>
    </location>
</feature>
<feature type="compositionally biased region" description="Low complexity" evidence="2">
    <location>
        <begin position="1737"/>
        <end position="1746"/>
    </location>
</feature>
<dbReference type="Proteomes" id="UP000009046">
    <property type="component" value="Unassembled WGS sequence"/>
</dbReference>
<feature type="compositionally biased region" description="Polar residues" evidence="2">
    <location>
        <begin position="803"/>
        <end position="819"/>
    </location>
</feature>
<feature type="region of interest" description="Disordered" evidence="2">
    <location>
        <begin position="1396"/>
        <end position="1462"/>
    </location>
</feature>
<feature type="compositionally biased region" description="Basic and acidic residues" evidence="2">
    <location>
        <begin position="1427"/>
        <end position="1440"/>
    </location>
</feature>
<feature type="region of interest" description="Disordered" evidence="2">
    <location>
        <begin position="166"/>
        <end position="191"/>
    </location>
</feature>
<reference evidence="5" key="3">
    <citation type="submission" date="2021-02" db="UniProtKB">
        <authorList>
            <consortium name="EnsemblMetazoa"/>
        </authorList>
    </citation>
    <scope>IDENTIFICATION</scope>
    <source>
        <strain evidence="5">USDA</strain>
    </source>
</reference>
<accession>E0VLW3</accession>
<dbReference type="RefSeq" id="XP_002427107.1">
    <property type="nucleotide sequence ID" value="XM_002427062.1"/>
</dbReference>
<gene>
    <name evidence="5" type="primary">8229740</name>
    <name evidence="4" type="ORF">Phum_PHUM294490</name>
</gene>
<proteinExistence type="predicted"/>
<feature type="compositionally biased region" description="Low complexity" evidence="2">
    <location>
        <begin position="238"/>
        <end position="247"/>
    </location>
</feature>
<keyword evidence="3" id="KW-1133">Transmembrane helix</keyword>
<dbReference type="InParanoid" id="E0VLW3"/>
<dbReference type="EMBL" id="DS235281">
    <property type="protein sequence ID" value="EEB14369.1"/>
    <property type="molecule type" value="Genomic_DNA"/>
</dbReference>
<dbReference type="EMBL" id="AAZO01003413">
    <property type="status" value="NOT_ANNOTATED_CDS"/>
    <property type="molecule type" value="Genomic_DNA"/>
</dbReference>
<feature type="compositionally biased region" description="Basic and acidic residues" evidence="2">
    <location>
        <begin position="85"/>
        <end position="97"/>
    </location>
</feature>
<feature type="coiled-coil region" evidence="1">
    <location>
        <begin position="889"/>
        <end position="916"/>
    </location>
</feature>
<name>E0VLW3_PEDHC</name>
<keyword evidence="3" id="KW-0812">Transmembrane</keyword>
<feature type="region of interest" description="Disordered" evidence="2">
    <location>
        <begin position="1726"/>
        <end position="1760"/>
    </location>
</feature>
<evidence type="ECO:0000313" key="6">
    <source>
        <dbReference type="Proteomes" id="UP000009046"/>
    </source>
</evidence>
<feature type="region of interest" description="Disordered" evidence="2">
    <location>
        <begin position="1245"/>
        <end position="1295"/>
    </location>
</feature>